<evidence type="ECO:0000313" key="5">
    <source>
        <dbReference type="Proteomes" id="UP001432292"/>
    </source>
</evidence>
<reference evidence="4" key="1">
    <citation type="submission" date="2022-10" db="EMBL/GenBank/DDBJ databases">
        <title>The complete genomes of actinobacterial strains from the NBC collection.</title>
        <authorList>
            <person name="Joergensen T.S."/>
            <person name="Alvarez Arevalo M."/>
            <person name="Sterndorff E.B."/>
            <person name="Faurdal D."/>
            <person name="Vuksanovic O."/>
            <person name="Mourched A.-S."/>
            <person name="Charusanti P."/>
            <person name="Shaw S."/>
            <person name="Blin K."/>
            <person name="Weber T."/>
        </authorList>
    </citation>
    <scope>NUCLEOTIDE SEQUENCE</scope>
    <source>
        <strain evidence="4">NBC_01256</strain>
    </source>
</reference>
<evidence type="ECO:0000256" key="1">
    <source>
        <dbReference type="ARBA" id="ARBA00022723"/>
    </source>
</evidence>
<organism evidence="4 5">
    <name type="scientific">Streptomyces caniferus</name>
    <dbReference type="NCBI Taxonomy" id="285557"/>
    <lineage>
        <taxon>Bacteria</taxon>
        <taxon>Bacillati</taxon>
        <taxon>Actinomycetota</taxon>
        <taxon>Actinomycetes</taxon>
        <taxon>Kitasatosporales</taxon>
        <taxon>Streptomycetaceae</taxon>
        <taxon>Streptomyces</taxon>
    </lineage>
</organism>
<accession>A0ABZ1VUI5</accession>
<evidence type="ECO:0000256" key="3">
    <source>
        <dbReference type="SAM" id="MobiDB-lite"/>
    </source>
</evidence>
<proteinExistence type="predicted"/>
<dbReference type="Proteomes" id="UP001432292">
    <property type="component" value="Chromosome"/>
</dbReference>
<evidence type="ECO:0000313" key="4">
    <source>
        <dbReference type="EMBL" id="WUS26703.1"/>
    </source>
</evidence>
<dbReference type="PANTHER" id="PTHR12001">
    <property type="entry name" value="GERANYLGERANYL PYROPHOSPHATE SYNTHASE"/>
    <property type="match status" value="1"/>
</dbReference>
<dbReference type="Pfam" id="PF00348">
    <property type="entry name" value="polyprenyl_synt"/>
    <property type="match status" value="1"/>
</dbReference>
<dbReference type="Pfam" id="PF17186">
    <property type="entry name" value="Lipocalin_9"/>
    <property type="match status" value="1"/>
</dbReference>
<dbReference type="InterPro" id="IPR033749">
    <property type="entry name" value="Polyprenyl_synt_CS"/>
</dbReference>
<dbReference type="Gene3D" id="1.10.600.10">
    <property type="entry name" value="Farnesyl Diphosphate Synthase"/>
    <property type="match status" value="1"/>
</dbReference>
<gene>
    <name evidence="4" type="ORF">OG727_32895</name>
</gene>
<feature type="compositionally biased region" description="Basic and acidic residues" evidence="3">
    <location>
        <begin position="142"/>
        <end position="151"/>
    </location>
</feature>
<name>A0ABZ1VUI5_9ACTN</name>
<dbReference type="Gene3D" id="2.40.370.10">
    <property type="entry name" value="AttH-like domain"/>
    <property type="match status" value="1"/>
</dbReference>
<evidence type="ECO:0000256" key="2">
    <source>
        <dbReference type="ARBA" id="ARBA00022842"/>
    </source>
</evidence>
<dbReference type="InterPro" id="IPR023374">
    <property type="entry name" value="AttH-like_dom_sf"/>
</dbReference>
<dbReference type="RefSeq" id="WP_329129188.1">
    <property type="nucleotide sequence ID" value="NZ_CP108473.1"/>
</dbReference>
<dbReference type="PROSITE" id="PS00444">
    <property type="entry name" value="POLYPRENYL_SYNTHASE_2"/>
    <property type="match status" value="1"/>
</dbReference>
<dbReference type="SUPFAM" id="SSF48576">
    <property type="entry name" value="Terpenoid synthases"/>
    <property type="match status" value="1"/>
</dbReference>
<feature type="region of interest" description="Disordered" evidence="3">
    <location>
        <begin position="130"/>
        <end position="158"/>
    </location>
</feature>
<keyword evidence="1" id="KW-0479">Metal-binding</keyword>
<sequence>MAAAESGNGRAGGGATEPGTRAGRWRLGCRLVTEAGDEYVVTASLVRRCLAAVDGPTRWGHGLVWSFIDVGRRLHRAQSWVDRGAVSALRAAAAGATGMDARVRAALLEALAGGLPVAPDRLFAEPVRVGAGQDGAGQGGTERVDSERVDSGRGGGGRGEADLVFGEVGAWRAENGGGYRLTLRGEQAGCDLGFAPGPAPGAEGPDDGGGGGPRCAVGGRITVPGGRAAVVVSGEGWYESGTDDGLLAEAPGGGRDIGRRLLTVFLDDGWRVDAGGVEHVEMAARTVTGHRTTLTAHGPDGRAVAARDVRLRPHRPWTSLSTLNRYPTSWEVASDHLRLRLYVTAHFPGQEVRTMLTGHGFLCAAARVSGTRDGRPVTGWAVVTAVPAQRIGDLEEYLGRLQEVTRREVRRLYPDRPSAALTTSLLGGTGASLDGFADTAVHETLVRPVRHLADPGGRGWRAYVCCAAIELLGVRADPYAPLLAAVEVIHSANLAIDDIQDGALHRRGVPAVHRVFGVPATMNAATAAYFALDRVIDEVLPDDDRLRLAVCRTYLRMLRAAHGGQALDLAGHTEEMDAAVASGDARPLLRRLRATHRFKTGVPARAFAELGALAAGAVGARPAAIGAYFEAVGTAYQISDDVLDVLGAAAPHSGGRRKHSGEDLRSGRVTMPLAHCVGRLPADRMSQVWKAVRDGGAPADTVHRAAADIARSGAVQACRQEARTLVDDAWRRLAPLVPDSPAKIMVRSLGRYAALREAEVPAYRADGQDATGRASEEGFGHG</sequence>
<keyword evidence="5" id="KW-1185">Reference proteome</keyword>
<dbReference type="SUPFAM" id="SSF159245">
    <property type="entry name" value="AttH-like"/>
    <property type="match status" value="1"/>
</dbReference>
<dbReference type="EMBL" id="CP108473">
    <property type="protein sequence ID" value="WUS26703.1"/>
    <property type="molecule type" value="Genomic_DNA"/>
</dbReference>
<dbReference type="InterPro" id="IPR000092">
    <property type="entry name" value="Polyprenyl_synt"/>
</dbReference>
<keyword evidence="2" id="KW-0460">Magnesium</keyword>
<dbReference type="InterPro" id="IPR008949">
    <property type="entry name" value="Isoprenoid_synthase_dom_sf"/>
</dbReference>
<protein>
    <submittedName>
        <fullName evidence="4">Polyprenyl synthetase family protein</fullName>
    </submittedName>
</protein>
<dbReference type="PANTHER" id="PTHR12001:SF44">
    <property type="entry name" value="GERANYLGERANYL PYROPHOSPHATE SYNTHASE"/>
    <property type="match status" value="1"/>
</dbReference>